<evidence type="ECO:0000313" key="4">
    <source>
        <dbReference type="Proteomes" id="UP001642409"/>
    </source>
</evidence>
<feature type="region of interest" description="Disordered" evidence="1">
    <location>
        <begin position="503"/>
        <end position="572"/>
    </location>
</feature>
<protein>
    <submittedName>
        <fullName evidence="2">Uncharacterized protein</fullName>
    </submittedName>
</protein>
<dbReference type="EMBL" id="CAXDID020000030">
    <property type="protein sequence ID" value="CAL5993345.1"/>
    <property type="molecule type" value="Genomic_DNA"/>
</dbReference>
<comment type="caution">
    <text evidence="2">The sequence shown here is derived from an EMBL/GenBank/DDBJ whole genome shotgun (WGS) entry which is preliminary data.</text>
</comment>
<dbReference type="AlphaFoldDB" id="A0AA86PV03"/>
<reference evidence="2" key="1">
    <citation type="submission" date="2023-06" db="EMBL/GenBank/DDBJ databases">
        <authorList>
            <person name="Kurt Z."/>
        </authorList>
    </citation>
    <scope>NUCLEOTIDE SEQUENCE</scope>
</reference>
<organism evidence="2">
    <name type="scientific">Hexamita inflata</name>
    <dbReference type="NCBI Taxonomy" id="28002"/>
    <lineage>
        <taxon>Eukaryota</taxon>
        <taxon>Metamonada</taxon>
        <taxon>Diplomonadida</taxon>
        <taxon>Hexamitidae</taxon>
        <taxon>Hexamitinae</taxon>
        <taxon>Hexamita</taxon>
    </lineage>
</organism>
<gene>
    <name evidence="3" type="ORF">HINF_LOCUS13018</name>
    <name evidence="2" type="ORF">HINF_LOCUS29530</name>
</gene>
<sequence>MSFTITPGLLNSLLIEIDLLQESQNEKKQWSYMFSWGQAKPQEIKTDAKDTNLLLEARIGFQQQAGLIGFLKQKLSQFNSQPQDQNQKLEIAEQQQISQHTRPHSRMEFEISLDNERQKFLQIRYDENNVTVDGLGYKTELITDGMRFVQGIAFVGYVGVARTRLRVLCKFLVLKSKLREEMQRGTNFLTYQSLPIPFHSYQQLSMQRKQNPSRQHPLLDMSLQCPIIISSKLLMKKNMFTVGGSVHLQRIFGQSNTNYVCEIQTFLNAPFNSVDAPVTFEKDQISVLISKKLSPVVRSNKYGALSFNFTAFDIMSEVGGLFSEKPLLISPVEVIVKLFQLTAQNQLIYVGFSSVLLPVTPGSTTVKNQFTIPSKNRLNTEKTYFFHSTFGHVPHFVQRTQFGLKTDNQIFNFECMINVFHFLESEEGKKMQEKAAGFGSMLGKLQGAGGGFAALMGQKLGVSAENAVQNENAKPKEIEKPAAKMNLSGLGGMKINKLNIPKLNQPQSTEGQKPDAEKISIKSSASQEKLQLQPKKLTIPKLNMPDIPKQPKEELPREQLPVQEPVQAPVKMPLKLDLNKLKSLSGLKK</sequence>
<proteinExistence type="predicted"/>
<dbReference type="Proteomes" id="UP001642409">
    <property type="component" value="Unassembled WGS sequence"/>
</dbReference>
<evidence type="ECO:0000256" key="1">
    <source>
        <dbReference type="SAM" id="MobiDB-lite"/>
    </source>
</evidence>
<name>A0AA86PV03_9EUKA</name>
<dbReference type="EMBL" id="CATOUU010000697">
    <property type="protein sequence ID" value="CAI9941885.1"/>
    <property type="molecule type" value="Genomic_DNA"/>
</dbReference>
<accession>A0AA86PV03</accession>
<evidence type="ECO:0000313" key="3">
    <source>
        <dbReference type="EMBL" id="CAL5993345.1"/>
    </source>
</evidence>
<evidence type="ECO:0000313" key="2">
    <source>
        <dbReference type="EMBL" id="CAI9941885.1"/>
    </source>
</evidence>
<reference evidence="3 4" key="2">
    <citation type="submission" date="2024-07" db="EMBL/GenBank/DDBJ databases">
        <authorList>
            <person name="Akdeniz Z."/>
        </authorList>
    </citation>
    <scope>NUCLEOTIDE SEQUENCE [LARGE SCALE GENOMIC DNA]</scope>
</reference>
<feature type="compositionally biased region" description="Polar residues" evidence="1">
    <location>
        <begin position="521"/>
        <end position="530"/>
    </location>
</feature>
<keyword evidence="4" id="KW-1185">Reference proteome</keyword>